<sequence>EIRGYLASVQAADEDMKRKLSETLLQTLLYLKEQIITYLAELVNKLSSWISSLDGNQMQAKGVAAITVLDAFKNIDDFLKQELPKLG</sequence>
<evidence type="ECO:0000313" key="1">
    <source>
        <dbReference type="EMBL" id="KAG5442269.1"/>
    </source>
</evidence>
<dbReference type="Proteomes" id="UP000286415">
    <property type="component" value="Unassembled WGS sequence"/>
</dbReference>
<dbReference type="AlphaFoldDB" id="A0A419PPZ8"/>
<gene>
    <name evidence="1" type="ORF">CSKR_100147</name>
</gene>
<dbReference type="InParanoid" id="A0A419PPZ8"/>
<comment type="caution">
    <text evidence="1">The sequence shown here is derived from an EMBL/GenBank/DDBJ whole genome shotgun (WGS) entry which is preliminary data.</text>
</comment>
<organism evidence="1 2">
    <name type="scientific">Clonorchis sinensis</name>
    <name type="common">Chinese liver fluke</name>
    <dbReference type="NCBI Taxonomy" id="79923"/>
    <lineage>
        <taxon>Eukaryota</taxon>
        <taxon>Metazoa</taxon>
        <taxon>Spiralia</taxon>
        <taxon>Lophotrochozoa</taxon>
        <taxon>Platyhelminthes</taxon>
        <taxon>Trematoda</taxon>
        <taxon>Digenea</taxon>
        <taxon>Opisthorchiida</taxon>
        <taxon>Opisthorchiata</taxon>
        <taxon>Opisthorchiidae</taxon>
        <taxon>Clonorchis</taxon>
    </lineage>
</organism>
<accession>A0A419PPZ8</accession>
<reference evidence="1 2" key="2">
    <citation type="journal article" date="2021" name="Genomics">
        <title>High-quality reference genome for Clonorchis sinensis.</title>
        <authorList>
            <person name="Young N.D."/>
            <person name="Stroehlein A.J."/>
            <person name="Kinkar L."/>
            <person name="Wang T."/>
            <person name="Sohn W.M."/>
            <person name="Chang B.C.H."/>
            <person name="Kaur P."/>
            <person name="Weisz D."/>
            <person name="Dudchenko O."/>
            <person name="Aiden E.L."/>
            <person name="Korhonen P.K."/>
            <person name="Gasser R.B."/>
        </authorList>
    </citation>
    <scope>NUCLEOTIDE SEQUENCE [LARGE SCALE GENOMIC DNA]</scope>
    <source>
        <strain evidence="1">Cs-k2</strain>
    </source>
</reference>
<feature type="non-terminal residue" evidence="1">
    <location>
        <position position="1"/>
    </location>
</feature>
<protein>
    <submittedName>
        <fullName evidence="1">Uncharacterized protein</fullName>
    </submittedName>
</protein>
<reference evidence="1 2" key="1">
    <citation type="journal article" date="2018" name="Biotechnol. Adv.">
        <title>Improved genomic resources and new bioinformatic workflow for the carcinogenic parasite Clonorchis sinensis: Biotechnological implications.</title>
        <authorList>
            <person name="Wang D."/>
            <person name="Korhonen P.K."/>
            <person name="Gasser R.B."/>
            <person name="Young N.D."/>
        </authorList>
    </citation>
    <scope>NUCLEOTIDE SEQUENCE [LARGE SCALE GENOMIC DNA]</scope>
    <source>
        <strain evidence="1">Cs-k2</strain>
    </source>
</reference>
<keyword evidence="2" id="KW-1185">Reference proteome</keyword>
<name>A0A419PPZ8_CLOSI</name>
<evidence type="ECO:0000313" key="2">
    <source>
        <dbReference type="Proteomes" id="UP000286415"/>
    </source>
</evidence>
<feature type="non-terminal residue" evidence="1">
    <location>
        <position position="87"/>
    </location>
</feature>
<dbReference type="EMBL" id="NIRI02000076">
    <property type="protein sequence ID" value="KAG5442269.1"/>
    <property type="molecule type" value="Genomic_DNA"/>
</dbReference>
<proteinExistence type="predicted"/>
<dbReference type="OrthoDB" id="10550043at2759"/>